<name>A0A1X7UWZ0_AMPQE</name>
<evidence type="ECO:0000256" key="5">
    <source>
        <dbReference type="SAM" id="Phobius"/>
    </source>
</evidence>
<keyword evidence="3" id="KW-0809">Transit peptide</keyword>
<organism evidence="6">
    <name type="scientific">Amphimedon queenslandica</name>
    <name type="common">Sponge</name>
    <dbReference type="NCBI Taxonomy" id="400682"/>
    <lineage>
        <taxon>Eukaryota</taxon>
        <taxon>Metazoa</taxon>
        <taxon>Porifera</taxon>
        <taxon>Demospongiae</taxon>
        <taxon>Heteroscleromorpha</taxon>
        <taxon>Haplosclerida</taxon>
        <taxon>Niphatidae</taxon>
        <taxon>Amphimedon</taxon>
    </lineage>
</organism>
<protein>
    <submittedName>
        <fullName evidence="6">Uncharacterized protein</fullName>
    </submittedName>
</protein>
<dbReference type="AlphaFoldDB" id="A0A1X7UWZ0"/>
<accession>A0A1X7UWZ0</accession>
<evidence type="ECO:0000256" key="2">
    <source>
        <dbReference type="ARBA" id="ARBA00008197"/>
    </source>
</evidence>
<dbReference type="EnsemblMetazoa" id="Aqu2.1.32500_001">
    <property type="protein sequence ID" value="Aqu2.1.32500_001"/>
    <property type="gene ID" value="Aqu2.1.32500"/>
</dbReference>
<dbReference type="PANTHER" id="PTHR28163:SF1">
    <property type="entry name" value="PROTEIN PET117 HOMOLOG, MITOCHONDRIAL"/>
    <property type="match status" value="1"/>
</dbReference>
<dbReference type="OMA" id="WDRERLH"/>
<proteinExistence type="inferred from homology"/>
<dbReference type="PANTHER" id="PTHR28163">
    <property type="entry name" value="PROTEIN PET117 HOMOLOG, MITOCHONDRIAL"/>
    <property type="match status" value="1"/>
</dbReference>
<comment type="similarity">
    <text evidence="2">Belongs to the PET117 family.</text>
</comment>
<sequence length="71" mass="8547">MDRLLPRLSLGLAFGFAIGIIIFVHRNQKSDRERMKEGVVRDMERQERKKQNLLLLKEQQELEQKLKQRNE</sequence>
<evidence type="ECO:0000256" key="4">
    <source>
        <dbReference type="ARBA" id="ARBA00023128"/>
    </source>
</evidence>
<reference evidence="6" key="1">
    <citation type="submission" date="2017-05" db="UniProtKB">
        <authorList>
            <consortium name="EnsemblMetazoa"/>
        </authorList>
    </citation>
    <scope>IDENTIFICATION</scope>
</reference>
<dbReference type="GO" id="GO:0005739">
    <property type="term" value="C:mitochondrion"/>
    <property type="evidence" value="ECO:0007669"/>
    <property type="project" value="UniProtKB-SubCell"/>
</dbReference>
<dbReference type="Pfam" id="PF15786">
    <property type="entry name" value="PET117"/>
    <property type="match status" value="1"/>
</dbReference>
<feature type="transmembrane region" description="Helical" evidence="5">
    <location>
        <begin position="6"/>
        <end position="25"/>
    </location>
</feature>
<dbReference type="GO" id="GO:0033617">
    <property type="term" value="P:mitochondrial respiratory chain complex IV assembly"/>
    <property type="evidence" value="ECO:0007669"/>
    <property type="project" value="TreeGrafter"/>
</dbReference>
<dbReference type="STRING" id="400682.A0A1X7UWZ0"/>
<dbReference type="InParanoid" id="A0A1X7UWZ0"/>
<keyword evidence="5" id="KW-0812">Transmembrane</keyword>
<evidence type="ECO:0000313" key="6">
    <source>
        <dbReference type="EnsemblMetazoa" id="Aqu2.1.32500_001"/>
    </source>
</evidence>
<dbReference type="eggNOG" id="ENOG502T7MA">
    <property type="taxonomic scope" value="Eukaryota"/>
</dbReference>
<evidence type="ECO:0000256" key="1">
    <source>
        <dbReference type="ARBA" id="ARBA00004173"/>
    </source>
</evidence>
<keyword evidence="4" id="KW-0496">Mitochondrion</keyword>
<dbReference type="InterPro" id="IPR031568">
    <property type="entry name" value="Pet117"/>
</dbReference>
<evidence type="ECO:0000256" key="3">
    <source>
        <dbReference type="ARBA" id="ARBA00022946"/>
    </source>
</evidence>
<keyword evidence="5" id="KW-0472">Membrane</keyword>
<comment type="subcellular location">
    <subcellularLocation>
        <location evidence="1">Mitochondrion</location>
    </subcellularLocation>
</comment>
<keyword evidence="5" id="KW-1133">Transmembrane helix</keyword>